<dbReference type="OrthoDB" id="10252707at2759"/>
<dbReference type="PANTHER" id="PTHR12412:SF2">
    <property type="entry name" value="NUCLEAR CAP-BINDING PROTEIN SUBUNIT 1"/>
    <property type="match status" value="1"/>
</dbReference>
<organism evidence="2 3">
    <name type="scientific">Dibothriocephalus latus</name>
    <name type="common">Fish tapeworm</name>
    <name type="synonym">Diphyllobothrium latum</name>
    <dbReference type="NCBI Taxonomy" id="60516"/>
    <lineage>
        <taxon>Eukaryota</taxon>
        <taxon>Metazoa</taxon>
        <taxon>Spiralia</taxon>
        <taxon>Lophotrochozoa</taxon>
        <taxon>Platyhelminthes</taxon>
        <taxon>Cestoda</taxon>
        <taxon>Eucestoda</taxon>
        <taxon>Diphyllobothriidea</taxon>
        <taxon>Diphyllobothriidae</taxon>
        <taxon>Dibothriocephalus</taxon>
    </lineage>
</organism>
<dbReference type="GO" id="GO:0003729">
    <property type="term" value="F:mRNA binding"/>
    <property type="evidence" value="ECO:0007669"/>
    <property type="project" value="TreeGrafter"/>
</dbReference>
<dbReference type="GO" id="GO:0005634">
    <property type="term" value="C:nucleus"/>
    <property type="evidence" value="ECO:0007669"/>
    <property type="project" value="TreeGrafter"/>
</dbReference>
<gene>
    <name evidence="2" type="ORF">DILT_LOCUS5124</name>
</gene>
<evidence type="ECO:0000313" key="2">
    <source>
        <dbReference type="EMBL" id="VDN09293.1"/>
    </source>
</evidence>
<dbReference type="Gene3D" id="1.25.40.180">
    <property type="match status" value="2"/>
</dbReference>
<accession>A0A3P7LFB5</accession>
<evidence type="ECO:0000313" key="3">
    <source>
        <dbReference type="Proteomes" id="UP000281553"/>
    </source>
</evidence>
<dbReference type="SUPFAM" id="SSF48371">
    <property type="entry name" value="ARM repeat"/>
    <property type="match status" value="2"/>
</dbReference>
<dbReference type="InterPro" id="IPR015172">
    <property type="entry name" value="MIF4G-like_typ-1"/>
</dbReference>
<feature type="domain" description="MIF4G-like type 1" evidence="1">
    <location>
        <begin position="204"/>
        <end position="339"/>
    </location>
</feature>
<proteinExistence type="predicted"/>
<name>A0A3P7LFB5_DIBLA</name>
<reference evidence="2 3" key="1">
    <citation type="submission" date="2018-11" db="EMBL/GenBank/DDBJ databases">
        <authorList>
            <consortium name="Pathogen Informatics"/>
        </authorList>
    </citation>
    <scope>NUCLEOTIDE SEQUENCE [LARGE SCALE GENOMIC DNA]</scope>
</reference>
<dbReference type="Pfam" id="PF09088">
    <property type="entry name" value="MIF4G_like"/>
    <property type="match status" value="1"/>
</dbReference>
<dbReference type="GO" id="GO:0006406">
    <property type="term" value="P:mRNA export from nucleus"/>
    <property type="evidence" value="ECO:0007669"/>
    <property type="project" value="InterPro"/>
</dbReference>
<dbReference type="InterPro" id="IPR016024">
    <property type="entry name" value="ARM-type_fold"/>
</dbReference>
<keyword evidence="3" id="KW-1185">Reference proteome</keyword>
<dbReference type="EMBL" id="UYRU01046745">
    <property type="protein sequence ID" value="VDN09293.1"/>
    <property type="molecule type" value="Genomic_DNA"/>
</dbReference>
<dbReference type="GO" id="GO:0000184">
    <property type="term" value="P:nuclear-transcribed mRNA catabolic process, nonsense-mediated decay"/>
    <property type="evidence" value="ECO:0007669"/>
    <property type="project" value="TreeGrafter"/>
</dbReference>
<dbReference type="PANTHER" id="PTHR12412">
    <property type="entry name" value="CAP BINDING PROTEIN"/>
    <property type="match status" value="1"/>
</dbReference>
<dbReference type="Proteomes" id="UP000281553">
    <property type="component" value="Unassembled WGS sequence"/>
</dbReference>
<dbReference type="GO" id="GO:0005846">
    <property type="term" value="C:nuclear cap binding complex"/>
    <property type="evidence" value="ECO:0007669"/>
    <property type="project" value="InterPro"/>
</dbReference>
<protein>
    <recommendedName>
        <fullName evidence="1">MIF4G-like type 1 domain-containing protein</fullName>
    </recommendedName>
</protein>
<dbReference type="AlphaFoldDB" id="A0A3P7LFB5"/>
<sequence length="468" mass="54425">MSRRRYHEAFFDDDDTFSSKKGRPDRDTVESLLYRIGSKDTEKIQRDISELSLLVCNELTKNPEHYARIFASWKRRTLHVRMLRVWDSDDPHPQEDYLSCLWAQISSMRSAGWKEHVLSKISDAFPALKESGQSCKFSQVRISCTFVFRMFDYTDVYSAEDEDTEQDNQASGKKAENSAATLPGAHTVERFLIDEKLHIILETMNFNKTRARVALDYMIVEAIFADIFRLPKPPVRHGNLLFYASLLIQLCNEASNTMPLVLAQAAETLFDRLDTMKPLEREVNSIHYFSRFVEWFSFHLTNYQLQWSWQDWSRALSEPLMSPRRWLISETLRRLIRLVTVPIFQKSVLQYTNGFHDFQSLRCLFLPVRGWKHLPLISPASIDPWKLSRISHMKFPAQLLWQLDRLPSAVSCLTSPACPRVAFELPASEKGYLVHAFPDFRPDISYLKQLARICLSHRSVTMPGSTLT</sequence>
<evidence type="ECO:0000259" key="1">
    <source>
        <dbReference type="Pfam" id="PF09088"/>
    </source>
</evidence>
<dbReference type="InterPro" id="IPR027159">
    <property type="entry name" value="CBP80"/>
</dbReference>
<dbReference type="GO" id="GO:0000339">
    <property type="term" value="F:RNA cap binding"/>
    <property type="evidence" value="ECO:0007669"/>
    <property type="project" value="InterPro"/>
</dbReference>